<dbReference type="AlphaFoldDB" id="A0A7S9Q038"/>
<protein>
    <recommendedName>
        <fullName evidence="4">TIGR04086 family membrane protein</fullName>
    </recommendedName>
</protein>
<keyword evidence="1" id="KW-1133">Transmembrane helix</keyword>
<dbReference type="EMBL" id="CP064939">
    <property type="protein sequence ID" value="QPH40988.1"/>
    <property type="molecule type" value="Genomic_DNA"/>
</dbReference>
<sequence>MIRKILSIIAGYSVFVISSLLLFELSGQKPHEDAINLFIIFAAIYGAFFSIVAGYITRLIAKSETLNINYILAVIIAGFALFSLVGSDGRHWTQILAIVIFAPISIVGGMLGKSKMPLHK</sequence>
<keyword evidence="1" id="KW-0472">Membrane</keyword>
<dbReference type="Proteomes" id="UP000594759">
    <property type="component" value="Chromosome"/>
</dbReference>
<accession>A0A7S9Q038</accession>
<dbReference type="RefSeq" id="WP_196100440.1">
    <property type="nucleotide sequence ID" value="NZ_CP064939.1"/>
</dbReference>
<name>A0A7S9Q038_9SPHI</name>
<evidence type="ECO:0000313" key="2">
    <source>
        <dbReference type="EMBL" id="QPH40988.1"/>
    </source>
</evidence>
<evidence type="ECO:0008006" key="4">
    <source>
        <dbReference type="Google" id="ProtNLM"/>
    </source>
</evidence>
<gene>
    <name evidence="2" type="ORF">IZT61_06940</name>
</gene>
<evidence type="ECO:0000256" key="1">
    <source>
        <dbReference type="SAM" id="Phobius"/>
    </source>
</evidence>
<keyword evidence="3" id="KW-1185">Reference proteome</keyword>
<feature type="transmembrane region" description="Helical" evidence="1">
    <location>
        <begin position="5"/>
        <end position="23"/>
    </location>
</feature>
<proteinExistence type="predicted"/>
<dbReference type="KEGG" id="pex:IZT61_06940"/>
<keyword evidence="1" id="KW-0812">Transmembrane</keyword>
<feature type="transmembrane region" description="Helical" evidence="1">
    <location>
        <begin position="92"/>
        <end position="112"/>
    </location>
</feature>
<feature type="transmembrane region" description="Helical" evidence="1">
    <location>
        <begin position="68"/>
        <end position="86"/>
    </location>
</feature>
<feature type="transmembrane region" description="Helical" evidence="1">
    <location>
        <begin position="35"/>
        <end position="56"/>
    </location>
</feature>
<evidence type="ECO:0000313" key="3">
    <source>
        <dbReference type="Proteomes" id="UP000594759"/>
    </source>
</evidence>
<reference evidence="2 3" key="1">
    <citation type="submission" date="2020-11" db="EMBL/GenBank/DDBJ databases">
        <title>Pedobacter endophytica, an endophytic bacteria isolated form Carex pumila.</title>
        <authorList>
            <person name="Peng Y."/>
            <person name="Jiang L."/>
            <person name="Lee J."/>
        </authorList>
    </citation>
    <scope>NUCLEOTIDE SEQUENCE [LARGE SCALE GENOMIC DNA]</scope>
    <source>
        <strain evidence="2 3">JBR3-12</strain>
    </source>
</reference>
<organism evidence="2 3">
    <name type="scientific">Pedobacter endophyticus</name>
    <dbReference type="NCBI Taxonomy" id="2789740"/>
    <lineage>
        <taxon>Bacteria</taxon>
        <taxon>Pseudomonadati</taxon>
        <taxon>Bacteroidota</taxon>
        <taxon>Sphingobacteriia</taxon>
        <taxon>Sphingobacteriales</taxon>
        <taxon>Sphingobacteriaceae</taxon>
        <taxon>Pedobacter</taxon>
    </lineage>
</organism>